<dbReference type="RefSeq" id="XP_062660865.1">
    <property type="nucleotide sequence ID" value="XM_062803508.1"/>
</dbReference>
<name>A0AAE0HKK5_9PEZI</name>
<organism evidence="2 3">
    <name type="scientific">Chaetomium fimeti</name>
    <dbReference type="NCBI Taxonomy" id="1854472"/>
    <lineage>
        <taxon>Eukaryota</taxon>
        <taxon>Fungi</taxon>
        <taxon>Dikarya</taxon>
        <taxon>Ascomycota</taxon>
        <taxon>Pezizomycotina</taxon>
        <taxon>Sordariomycetes</taxon>
        <taxon>Sordariomycetidae</taxon>
        <taxon>Sordariales</taxon>
        <taxon>Chaetomiaceae</taxon>
        <taxon>Chaetomium</taxon>
    </lineage>
</organism>
<evidence type="ECO:0000313" key="2">
    <source>
        <dbReference type="EMBL" id="KAK3297351.1"/>
    </source>
</evidence>
<dbReference type="GeneID" id="87840456"/>
<dbReference type="InterPro" id="IPR044053">
    <property type="entry name" value="AsaB-like"/>
</dbReference>
<evidence type="ECO:0008006" key="4">
    <source>
        <dbReference type="Google" id="ProtNLM"/>
    </source>
</evidence>
<dbReference type="NCBIfam" id="NF041278">
    <property type="entry name" value="CmcJ_NvfI_EfuI"/>
    <property type="match status" value="1"/>
</dbReference>
<dbReference type="PANTHER" id="PTHR34598:SF3">
    <property type="entry name" value="OXIDOREDUCTASE AN1597"/>
    <property type="match status" value="1"/>
</dbReference>
<gene>
    <name evidence="2" type="ORF">B0H64DRAFT_391978</name>
</gene>
<reference evidence="2" key="1">
    <citation type="journal article" date="2023" name="Mol. Phylogenet. Evol.">
        <title>Genome-scale phylogeny and comparative genomics of the fungal order Sordariales.</title>
        <authorList>
            <person name="Hensen N."/>
            <person name="Bonometti L."/>
            <person name="Westerberg I."/>
            <person name="Brannstrom I.O."/>
            <person name="Guillou S."/>
            <person name="Cros-Aarteil S."/>
            <person name="Calhoun S."/>
            <person name="Haridas S."/>
            <person name="Kuo A."/>
            <person name="Mondo S."/>
            <person name="Pangilinan J."/>
            <person name="Riley R."/>
            <person name="LaButti K."/>
            <person name="Andreopoulos B."/>
            <person name="Lipzen A."/>
            <person name="Chen C."/>
            <person name="Yan M."/>
            <person name="Daum C."/>
            <person name="Ng V."/>
            <person name="Clum A."/>
            <person name="Steindorff A."/>
            <person name="Ohm R.A."/>
            <person name="Martin F."/>
            <person name="Silar P."/>
            <person name="Natvig D.O."/>
            <person name="Lalanne C."/>
            <person name="Gautier V."/>
            <person name="Ament-Velasquez S.L."/>
            <person name="Kruys A."/>
            <person name="Hutchinson M.I."/>
            <person name="Powell A.J."/>
            <person name="Barry K."/>
            <person name="Miller A.N."/>
            <person name="Grigoriev I.V."/>
            <person name="Debuchy R."/>
            <person name="Gladieux P."/>
            <person name="Hiltunen Thoren M."/>
            <person name="Johannesson H."/>
        </authorList>
    </citation>
    <scope>NUCLEOTIDE SEQUENCE</scope>
    <source>
        <strain evidence="2">CBS 168.71</strain>
    </source>
</reference>
<dbReference type="Proteomes" id="UP001278766">
    <property type="component" value="Unassembled WGS sequence"/>
</dbReference>
<sequence length="281" mass="31930">MADSITGTIRYVQRDDSNDLSKKPYILHYAAPDGFPQNNFTIKPVHGIKIHNFRTSGATYEEGGIGIAPIDSNGMKPECFDDDDWVERVYLPELHRSVCAALGAKDMTIFDWMLRKRAPSFPVRKPGEDNGENHQPSLSAHIDYTTAELASRLPQYFGEDRDEILSRKYQVINIWKPLTGPCRDFPMAYLDPTTVNREKDLMTVDEVFPTVANEVFQVRWNPDHKWYYVPDQLDSEVAIFNAFDSEKGQSLAVPHCSFDLGDAAGSAIPRQSIEVRAFIFY</sequence>
<dbReference type="EMBL" id="JAUEPN010000003">
    <property type="protein sequence ID" value="KAK3297351.1"/>
    <property type="molecule type" value="Genomic_DNA"/>
</dbReference>
<proteinExistence type="inferred from homology"/>
<comment type="caution">
    <text evidence="2">The sequence shown here is derived from an EMBL/GenBank/DDBJ whole genome shotgun (WGS) entry which is preliminary data.</text>
</comment>
<accession>A0AAE0HKK5</accession>
<reference evidence="2" key="2">
    <citation type="submission" date="2023-06" db="EMBL/GenBank/DDBJ databases">
        <authorList>
            <consortium name="Lawrence Berkeley National Laboratory"/>
            <person name="Haridas S."/>
            <person name="Hensen N."/>
            <person name="Bonometti L."/>
            <person name="Westerberg I."/>
            <person name="Brannstrom I.O."/>
            <person name="Guillou S."/>
            <person name="Cros-Aarteil S."/>
            <person name="Calhoun S."/>
            <person name="Kuo A."/>
            <person name="Mondo S."/>
            <person name="Pangilinan J."/>
            <person name="Riley R."/>
            <person name="Labutti K."/>
            <person name="Andreopoulos B."/>
            <person name="Lipzen A."/>
            <person name="Chen C."/>
            <person name="Yanf M."/>
            <person name="Daum C."/>
            <person name="Ng V."/>
            <person name="Clum A."/>
            <person name="Steindorff A."/>
            <person name="Ohm R."/>
            <person name="Martin F."/>
            <person name="Silar P."/>
            <person name="Natvig D."/>
            <person name="Lalanne C."/>
            <person name="Gautier V."/>
            <person name="Ament-Velasquez S.L."/>
            <person name="Kruys A."/>
            <person name="Hutchinson M.I."/>
            <person name="Powell A.J."/>
            <person name="Barry K."/>
            <person name="Miller A.N."/>
            <person name="Grigoriev I.V."/>
            <person name="Debuchy R."/>
            <person name="Gladieux P."/>
            <person name="Thoren M.H."/>
            <person name="Johannesson H."/>
        </authorList>
    </citation>
    <scope>NUCLEOTIDE SEQUENCE</scope>
    <source>
        <strain evidence="2">CBS 168.71</strain>
    </source>
</reference>
<dbReference type="PANTHER" id="PTHR34598">
    <property type="entry name" value="BLL6449 PROTEIN"/>
    <property type="match status" value="1"/>
</dbReference>
<keyword evidence="3" id="KW-1185">Reference proteome</keyword>
<protein>
    <recommendedName>
        <fullName evidence="4">Methyltransferase</fullName>
    </recommendedName>
</protein>
<comment type="similarity">
    <text evidence="1">Belongs to the asaB hydroxylase/desaturase family.</text>
</comment>
<dbReference type="AlphaFoldDB" id="A0AAE0HKK5"/>
<evidence type="ECO:0000313" key="3">
    <source>
        <dbReference type="Proteomes" id="UP001278766"/>
    </source>
</evidence>
<dbReference type="GO" id="GO:0016491">
    <property type="term" value="F:oxidoreductase activity"/>
    <property type="evidence" value="ECO:0007669"/>
    <property type="project" value="InterPro"/>
</dbReference>
<evidence type="ECO:0000256" key="1">
    <source>
        <dbReference type="ARBA" id="ARBA00023604"/>
    </source>
</evidence>